<keyword evidence="3" id="KW-0067">ATP-binding</keyword>
<accession>A0A517Z971</accession>
<sequence>MSTQATTNASNIFDAVNDPQLVSQRIAGLSPETAIEFLVEHAVNAGASDLYFACNADSIEVAIRRLGVVRQVAWLPEQMGHRALGHIRAESGMKGTERRHPQDGRWSFPLRNGQRIDLRLHAMPTMYGDSYAIRILQPDSRLNHLDELGLAGPQHALLISMLHRPGGLILFTGPTRCGKTTTVYSCLHYLNDGRRNIHTIENPVEYTVPGLRQSQVDETGNGSNVEALLRGVMRQGPDALMIGEVRDRVTAEAAVNAASSGRLVLATMNAPFAATALQRLINLGVSPYFLSSSLLGVVAQRLVRTLSVSKRIRMDLSAAPRTFEEVGSLLGPGEGKVIYAAAENDGVDSGYDDMTGVFEILPVTEDIRRQIAHSAPASEVTRQAIADGMIDFRRAALVKVAQGVTSFDEIQRIVPIDAAQQN</sequence>
<name>A0A517Z971_9PLAN</name>
<dbReference type="GO" id="GO:0005886">
    <property type="term" value="C:plasma membrane"/>
    <property type="evidence" value="ECO:0007669"/>
    <property type="project" value="TreeGrafter"/>
</dbReference>
<comment type="similarity">
    <text evidence="1">Belongs to the GSP E family.</text>
</comment>
<dbReference type="InterPro" id="IPR001482">
    <property type="entry name" value="T2SS/T4SS_dom"/>
</dbReference>
<dbReference type="PROSITE" id="PS00662">
    <property type="entry name" value="T2SP_E"/>
    <property type="match status" value="1"/>
</dbReference>
<dbReference type="GO" id="GO:0016887">
    <property type="term" value="F:ATP hydrolysis activity"/>
    <property type="evidence" value="ECO:0007669"/>
    <property type="project" value="TreeGrafter"/>
</dbReference>
<evidence type="ECO:0000313" key="5">
    <source>
        <dbReference type="EMBL" id="QDU39028.1"/>
    </source>
</evidence>
<dbReference type="PANTHER" id="PTHR30258">
    <property type="entry name" value="TYPE II SECRETION SYSTEM PROTEIN GSPE-RELATED"/>
    <property type="match status" value="1"/>
</dbReference>
<dbReference type="Proteomes" id="UP000320496">
    <property type="component" value="Chromosome"/>
</dbReference>
<feature type="domain" description="Bacterial type II secretion system protein E" evidence="4">
    <location>
        <begin position="233"/>
        <end position="247"/>
    </location>
</feature>
<dbReference type="GO" id="GO:0005524">
    <property type="term" value="F:ATP binding"/>
    <property type="evidence" value="ECO:0007669"/>
    <property type="project" value="UniProtKB-KW"/>
</dbReference>
<gene>
    <name evidence="5" type="primary">epsE_2</name>
    <name evidence="5" type="ORF">Mal4_33610</name>
</gene>
<keyword evidence="6" id="KW-1185">Reference proteome</keyword>
<reference evidence="5 6" key="1">
    <citation type="submission" date="2019-02" db="EMBL/GenBank/DDBJ databases">
        <title>Deep-cultivation of Planctomycetes and their phenomic and genomic characterization uncovers novel biology.</title>
        <authorList>
            <person name="Wiegand S."/>
            <person name="Jogler M."/>
            <person name="Boedeker C."/>
            <person name="Pinto D."/>
            <person name="Vollmers J."/>
            <person name="Rivas-Marin E."/>
            <person name="Kohn T."/>
            <person name="Peeters S.H."/>
            <person name="Heuer A."/>
            <person name="Rast P."/>
            <person name="Oberbeckmann S."/>
            <person name="Bunk B."/>
            <person name="Jeske O."/>
            <person name="Meyerdierks A."/>
            <person name="Storesund J.E."/>
            <person name="Kallscheuer N."/>
            <person name="Luecker S."/>
            <person name="Lage O.M."/>
            <person name="Pohl T."/>
            <person name="Merkel B.J."/>
            <person name="Hornburger P."/>
            <person name="Mueller R.-W."/>
            <person name="Bruemmer F."/>
            <person name="Labrenz M."/>
            <person name="Spormann A.M."/>
            <person name="Op den Camp H."/>
            <person name="Overmann J."/>
            <person name="Amann R."/>
            <person name="Jetten M.S.M."/>
            <person name="Mascher T."/>
            <person name="Medema M.H."/>
            <person name="Devos D.P."/>
            <person name="Kaster A.-K."/>
            <person name="Ovreas L."/>
            <person name="Rohde M."/>
            <person name="Galperin M.Y."/>
            <person name="Jogler C."/>
        </authorList>
    </citation>
    <scope>NUCLEOTIDE SEQUENCE [LARGE SCALE GENOMIC DNA]</scope>
    <source>
        <strain evidence="5 6">Mal4</strain>
    </source>
</reference>
<dbReference type="Gene3D" id="3.40.50.300">
    <property type="entry name" value="P-loop containing nucleotide triphosphate hydrolases"/>
    <property type="match status" value="1"/>
</dbReference>
<protein>
    <submittedName>
        <fullName evidence="5">Type II secretion system protein E</fullName>
    </submittedName>
</protein>
<keyword evidence="2" id="KW-0547">Nucleotide-binding</keyword>
<dbReference type="KEGG" id="mri:Mal4_33610"/>
<dbReference type="SUPFAM" id="SSF52540">
    <property type="entry name" value="P-loop containing nucleoside triphosphate hydrolases"/>
    <property type="match status" value="1"/>
</dbReference>
<dbReference type="InterPro" id="IPR027417">
    <property type="entry name" value="P-loop_NTPase"/>
</dbReference>
<evidence type="ECO:0000259" key="4">
    <source>
        <dbReference type="PROSITE" id="PS00662"/>
    </source>
</evidence>
<evidence type="ECO:0000256" key="1">
    <source>
        <dbReference type="ARBA" id="ARBA00006611"/>
    </source>
</evidence>
<evidence type="ECO:0000256" key="2">
    <source>
        <dbReference type="ARBA" id="ARBA00022741"/>
    </source>
</evidence>
<dbReference type="CDD" id="cd01129">
    <property type="entry name" value="PulE-GspE-like"/>
    <property type="match status" value="1"/>
</dbReference>
<evidence type="ECO:0000256" key="3">
    <source>
        <dbReference type="ARBA" id="ARBA00022840"/>
    </source>
</evidence>
<dbReference type="AlphaFoldDB" id="A0A517Z971"/>
<dbReference type="Pfam" id="PF00437">
    <property type="entry name" value="T2SSE"/>
    <property type="match status" value="1"/>
</dbReference>
<dbReference type="Gene3D" id="3.30.450.90">
    <property type="match status" value="1"/>
</dbReference>
<proteinExistence type="inferred from homology"/>
<dbReference type="RefSeq" id="WP_197443532.1">
    <property type="nucleotide sequence ID" value="NZ_CP036275.1"/>
</dbReference>
<dbReference type="PANTHER" id="PTHR30258:SF3">
    <property type="entry name" value="SLL1921 PROTEIN"/>
    <property type="match status" value="1"/>
</dbReference>
<evidence type="ECO:0000313" key="6">
    <source>
        <dbReference type="Proteomes" id="UP000320496"/>
    </source>
</evidence>
<organism evidence="5 6">
    <name type="scientific">Maioricimonas rarisocia</name>
    <dbReference type="NCBI Taxonomy" id="2528026"/>
    <lineage>
        <taxon>Bacteria</taxon>
        <taxon>Pseudomonadati</taxon>
        <taxon>Planctomycetota</taxon>
        <taxon>Planctomycetia</taxon>
        <taxon>Planctomycetales</taxon>
        <taxon>Planctomycetaceae</taxon>
        <taxon>Maioricimonas</taxon>
    </lineage>
</organism>
<dbReference type="EMBL" id="CP036275">
    <property type="protein sequence ID" value="QDU39028.1"/>
    <property type="molecule type" value="Genomic_DNA"/>
</dbReference>